<feature type="domain" description="GH16" evidence="3">
    <location>
        <begin position="29"/>
        <end position="291"/>
    </location>
</feature>
<dbReference type="PROSITE" id="PS51257">
    <property type="entry name" value="PROKAR_LIPOPROTEIN"/>
    <property type="match status" value="1"/>
</dbReference>
<dbReference type="GO" id="GO:0005975">
    <property type="term" value="P:carbohydrate metabolic process"/>
    <property type="evidence" value="ECO:0007669"/>
    <property type="project" value="InterPro"/>
</dbReference>
<dbReference type="GeneID" id="54415267"/>
<evidence type="ECO:0000256" key="1">
    <source>
        <dbReference type="SAM" id="MobiDB-lite"/>
    </source>
</evidence>
<reference evidence="6" key="3">
    <citation type="submission" date="2025-04" db="UniProtKB">
        <authorList>
            <consortium name="RefSeq"/>
        </authorList>
    </citation>
    <scope>IDENTIFICATION</scope>
    <source>
        <strain evidence="6">CBS 781.70</strain>
    </source>
</reference>
<evidence type="ECO:0000256" key="2">
    <source>
        <dbReference type="SAM" id="SignalP"/>
    </source>
</evidence>
<reference evidence="4 6" key="1">
    <citation type="submission" date="2020-01" db="EMBL/GenBank/DDBJ databases">
        <authorList>
            <consortium name="DOE Joint Genome Institute"/>
            <person name="Haridas S."/>
            <person name="Albert R."/>
            <person name="Binder M."/>
            <person name="Bloem J."/>
            <person name="Labutti K."/>
            <person name="Salamov A."/>
            <person name="Andreopoulos B."/>
            <person name="Baker S.E."/>
            <person name="Barry K."/>
            <person name="Bills G."/>
            <person name="Bluhm B.H."/>
            <person name="Cannon C."/>
            <person name="Castanera R."/>
            <person name="Culley D.E."/>
            <person name="Daum C."/>
            <person name="Ezra D."/>
            <person name="Gonzalez J.B."/>
            <person name="Henrissat B."/>
            <person name="Kuo A."/>
            <person name="Liang C."/>
            <person name="Lipzen A."/>
            <person name="Lutzoni F."/>
            <person name="Magnuson J."/>
            <person name="Mondo S."/>
            <person name="Nolan M."/>
            <person name="Ohm R."/>
            <person name="Pangilinan J."/>
            <person name="Park H.-J."/>
            <person name="Ramirez L."/>
            <person name="Alfaro M."/>
            <person name="Sun H."/>
            <person name="Tritt A."/>
            <person name="Yoshinaga Y."/>
            <person name="Zwiers L.-H."/>
            <person name="Turgeon B.G."/>
            <person name="Goodwin S.B."/>
            <person name="Spatafora J.W."/>
            <person name="Crous P.W."/>
            <person name="Grigoriev I.V."/>
        </authorList>
    </citation>
    <scope>NUCLEOTIDE SEQUENCE</scope>
    <source>
        <strain evidence="4 6">CBS 781.70</strain>
    </source>
</reference>
<dbReference type="InterPro" id="IPR000757">
    <property type="entry name" value="Beta-glucanase-like"/>
</dbReference>
<protein>
    <submittedName>
        <fullName evidence="4 6">Glycoside hydrolase family 16 protein</fullName>
    </submittedName>
</protein>
<feature type="signal peptide" evidence="2">
    <location>
        <begin position="1"/>
        <end position="23"/>
    </location>
</feature>
<dbReference type="InterPro" id="IPR013320">
    <property type="entry name" value="ConA-like_dom_sf"/>
</dbReference>
<dbReference type="SUPFAM" id="SSF49899">
    <property type="entry name" value="Concanavalin A-like lectins/glucanases"/>
    <property type="match status" value="1"/>
</dbReference>
<dbReference type="PANTHER" id="PTHR38121">
    <property type="entry name" value="GH16 DOMAIN-CONTAINING PROTEIN"/>
    <property type="match status" value="1"/>
</dbReference>
<dbReference type="Pfam" id="PF00722">
    <property type="entry name" value="Glyco_hydro_16"/>
    <property type="match status" value="1"/>
</dbReference>
<evidence type="ECO:0000313" key="4">
    <source>
        <dbReference type="EMBL" id="KAF1815218.1"/>
    </source>
</evidence>
<accession>A0A6G1GAV7</accession>
<dbReference type="PANTHER" id="PTHR38121:SF5">
    <property type="entry name" value="GH16 DOMAIN-CONTAINING PROTEIN"/>
    <property type="match status" value="1"/>
</dbReference>
<organism evidence="4">
    <name type="scientific">Eremomyces bilateralis CBS 781.70</name>
    <dbReference type="NCBI Taxonomy" id="1392243"/>
    <lineage>
        <taxon>Eukaryota</taxon>
        <taxon>Fungi</taxon>
        <taxon>Dikarya</taxon>
        <taxon>Ascomycota</taxon>
        <taxon>Pezizomycotina</taxon>
        <taxon>Dothideomycetes</taxon>
        <taxon>Dothideomycetes incertae sedis</taxon>
        <taxon>Eremomycetales</taxon>
        <taxon>Eremomycetaceae</taxon>
        <taxon>Eremomyces</taxon>
    </lineage>
</organism>
<evidence type="ECO:0000313" key="6">
    <source>
        <dbReference type="RefSeq" id="XP_033536849.1"/>
    </source>
</evidence>
<feature type="region of interest" description="Disordered" evidence="1">
    <location>
        <begin position="310"/>
        <end position="333"/>
    </location>
</feature>
<dbReference type="GO" id="GO:0004553">
    <property type="term" value="F:hydrolase activity, hydrolyzing O-glycosyl compounds"/>
    <property type="evidence" value="ECO:0007669"/>
    <property type="project" value="InterPro"/>
</dbReference>
<evidence type="ECO:0000313" key="5">
    <source>
        <dbReference type="Proteomes" id="UP000504638"/>
    </source>
</evidence>
<keyword evidence="4 6" id="KW-0378">Hydrolase</keyword>
<proteinExistence type="predicted"/>
<dbReference type="OrthoDB" id="25131at2759"/>
<dbReference type="EMBL" id="ML975152">
    <property type="protein sequence ID" value="KAF1815218.1"/>
    <property type="molecule type" value="Genomic_DNA"/>
</dbReference>
<evidence type="ECO:0000259" key="3">
    <source>
        <dbReference type="PROSITE" id="PS51762"/>
    </source>
</evidence>
<dbReference type="Gene3D" id="2.60.120.200">
    <property type="match status" value="1"/>
</dbReference>
<feature type="chain" id="PRO_5044631964" evidence="2">
    <location>
        <begin position="24"/>
        <end position="365"/>
    </location>
</feature>
<gene>
    <name evidence="4 6" type="ORF">P152DRAFT_249179</name>
</gene>
<name>A0A6G1GAV7_9PEZI</name>
<dbReference type="AlphaFoldDB" id="A0A6G1GAV7"/>
<keyword evidence="2" id="KW-0732">Signal</keyword>
<reference evidence="6" key="2">
    <citation type="submission" date="2020-04" db="EMBL/GenBank/DDBJ databases">
        <authorList>
            <consortium name="NCBI Genome Project"/>
        </authorList>
    </citation>
    <scope>NUCLEOTIDE SEQUENCE</scope>
    <source>
        <strain evidence="6">CBS 781.70</strain>
    </source>
</reference>
<dbReference type="PROSITE" id="PS51762">
    <property type="entry name" value="GH16_2"/>
    <property type="match status" value="1"/>
</dbReference>
<dbReference type="CDD" id="cd00413">
    <property type="entry name" value="Glyco_hydrolase_16"/>
    <property type="match status" value="1"/>
</dbReference>
<sequence>MRQSLQCGRGLVLAACLATLASAACECGYYYNSTSTAGITSRQVWTDAFETDFLHAPKINGDMGWRPQVYTVPSEKARGTFGKDAALENVIANPLKDNKTWTGEGANGGDAGAQLLVRSQLKGDAIPMAEIVGIRDDMLYGSFRVSMKINDIPGSCAAFFFYHNDTQEIDIEFLTREFNETSNLINLISQSPASADAGFDASGTPGFKTYNLPFKPYEGFHEYRFDWSPGLITYYADNQKLYELTVDVPDSPGHLVLNHWSNGDPKWSGGPPTADSTMTVSYVKAYFNSSNPDAGSQFDKRCPDPGDVSKICGIPDQNTPPPDASQGGDTGAQTTFLTSAAGRRSPVGWSLWSVAIFSAVVFSTC</sequence>
<keyword evidence="5" id="KW-1185">Reference proteome</keyword>
<dbReference type="RefSeq" id="XP_033536849.1">
    <property type="nucleotide sequence ID" value="XM_033674697.1"/>
</dbReference>
<dbReference type="Proteomes" id="UP000504638">
    <property type="component" value="Unplaced"/>
</dbReference>